<organism evidence="1 2">
    <name type="scientific">Blautia obeum</name>
    <dbReference type="NCBI Taxonomy" id="40520"/>
    <lineage>
        <taxon>Bacteria</taxon>
        <taxon>Bacillati</taxon>
        <taxon>Bacillota</taxon>
        <taxon>Clostridia</taxon>
        <taxon>Lachnospirales</taxon>
        <taxon>Lachnospiraceae</taxon>
        <taxon>Blautia</taxon>
    </lineage>
</organism>
<dbReference type="RefSeq" id="WP_118034791.1">
    <property type="nucleotide sequence ID" value="NZ_QRJH01000004.1"/>
</dbReference>
<name>A0A414W185_9FIRM</name>
<evidence type="ECO:0000313" key="2">
    <source>
        <dbReference type="Proteomes" id="UP000284024"/>
    </source>
</evidence>
<evidence type="ECO:0000313" key="1">
    <source>
        <dbReference type="EMBL" id="RHH18415.1"/>
    </source>
</evidence>
<dbReference type="Proteomes" id="UP000284024">
    <property type="component" value="Unassembled WGS sequence"/>
</dbReference>
<protein>
    <submittedName>
        <fullName evidence="1">Uncharacterized protein</fullName>
    </submittedName>
</protein>
<proteinExistence type="predicted"/>
<gene>
    <name evidence="1" type="ORF">DW222_08700</name>
</gene>
<reference evidence="1 2" key="1">
    <citation type="submission" date="2018-08" db="EMBL/GenBank/DDBJ databases">
        <title>A genome reference for cultivated species of the human gut microbiota.</title>
        <authorList>
            <person name="Zou Y."/>
            <person name="Xue W."/>
            <person name="Luo G."/>
        </authorList>
    </citation>
    <scope>NUCLEOTIDE SEQUENCE [LARGE SCALE GENOMIC DNA]</scope>
    <source>
        <strain evidence="1 2">AM18-2AC</strain>
    </source>
</reference>
<dbReference type="AlphaFoldDB" id="A0A414W185"/>
<sequence length="325" mass="38699">MNYHSNVLETVQWFLEIDLKKDLETFMEKQMRRMNIPPSGTRSIMYEYFNTQKRVIFETPRKVVYSSKFQCPEEYQEALLQFEKNAREGKNLNVYLSDQIRKPEKADDLLNDWNIYHFHLTRRFRKDGFAKRSDYQIFAWVTADCIYMIQIYPHREAHLYAKKELLRIIEANWPELLEKHRIKGGLQLDDGGYEALRNAHVSSFAELGENRLYGLIGGGYMSDGSSMEAIRREQFWHNRLKLCEMVIRDNMSFISSVIHKQRDLKQSVYRFQLLWISDSADRIRLIEWNSHTGVEWFPVEGKLRIFTMEEELNFGGAFEGGTRFV</sequence>
<dbReference type="EMBL" id="QRJH01000004">
    <property type="protein sequence ID" value="RHH18415.1"/>
    <property type="molecule type" value="Genomic_DNA"/>
</dbReference>
<accession>A0A414W185</accession>
<comment type="caution">
    <text evidence="1">The sequence shown here is derived from an EMBL/GenBank/DDBJ whole genome shotgun (WGS) entry which is preliminary data.</text>
</comment>